<keyword evidence="4" id="KW-1003">Cell membrane</keyword>
<evidence type="ECO:0000256" key="3">
    <source>
        <dbReference type="ARBA" id="ARBA00022448"/>
    </source>
</evidence>
<keyword evidence="7 8" id="KW-0472">Membrane</keyword>
<evidence type="ECO:0000256" key="8">
    <source>
        <dbReference type="SAM" id="Phobius"/>
    </source>
</evidence>
<feature type="transmembrane region" description="Helical" evidence="8">
    <location>
        <begin position="141"/>
        <end position="167"/>
    </location>
</feature>
<dbReference type="InterPro" id="IPR035906">
    <property type="entry name" value="MetI-like_sf"/>
</dbReference>
<evidence type="ECO:0000256" key="5">
    <source>
        <dbReference type="ARBA" id="ARBA00022692"/>
    </source>
</evidence>
<evidence type="ECO:0000256" key="4">
    <source>
        <dbReference type="ARBA" id="ARBA00022475"/>
    </source>
</evidence>
<evidence type="ECO:0000259" key="9">
    <source>
        <dbReference type="PROSITE" id="PS50928"/>
    </source>
</evidence>
<keyword evidence="6 8" id="KW-1133">Transmembrane helix</keyword>
<keyword evidence="3" id="KW-0813">Transport</keyword>
<name>A0A094QNY5_9ZZZZ</name>
<comment type="subcellular location">
    <subcellularLocation>
        <location evidence="1">Cell membrane</location>
        <topology evidence="1">Multi-pass membrane protein</topology>
    </subcellularLocation>
</comment>
<feature type="transmembrane region" description="Helical" evidence="8">
    <location>
        <begin position="52"/>
        <end position="81"/>
    </location>
</feature>
<dbReference type="GO" id="GO:0005886">
    <property type="term" value="C:plasma membrane"/>
    <property type="evidence" value="ECO:0007669"/>
    <property type="project" value="UniProtKB-SubCell"/>
</dbReference>
<dbReference type="InterPro" id="IPR000515">
    <property type="entry name" value="MetI-like"/>
</dbReference>
<dbReference type="PANTHER" id="PTHR42929:SF1">
    <property type="entry name" value="INNER MEMBRANE ABC TRANSPORTER PERMEASE PROTEIN YDCU-RELATED"/>
    <property type="match status" value="1"/>
</dbReference>
<feature type="transmembrane region" description="Helical" evidence="8">
    <location>
        <begin position="250"/>
        <end position="271"/>
    </location>
</feature>
<dbReference type="SUPFAM" id="SSF161098">
    <property type="entry name" value="MetI-like"/>
    <property type="match status" value="1"/>
</dbReference>
<evidence type="ECO:0000256" key="6">
    <source>
        <dbReference type="ARBA" id="ARBA00022989"/>
    </source>
</evidence>
<accession>A0A094QNY5</accession>
<evidence type="ECO:0000313" key="10">
    <source>
        <dbReference type="EMBL" id="KGA16306.1"/>
    </source>
</evidence>
<evidence type="ECO:0000256" key="7">
    <source>
        <dbReference type="ARBA" id="ARBA00023136"/>
    </source>
</evidence>
<dbReference type="PANTHER" id="PTHR42929">
    <property type="entry name" value="INNER MEMBRANE ABC TRANSPORTER PERMEASE PROTEIN YDCU-RELATED-RELATED"/>
    <property type="match status" value="1"/>
</dbReference>
<organism evidence="10">
    <name type="scientific">freshwater metagenome</name>
    <dbReference type="NCBI Taxonomy" id="449393"/>
    <lineage>
        <taxon>unclassified sequences</taxon>
        <taxon>metagenomes</taxon>
        <taxon>ecological metagenomes</taxon>
    </lineage>
</organism>
<dbReference type="PROSITE" id="PS50928">
    <property type="entry name" value="ABC_TM1"/>
    <property type="match status" value="1"/>
</dbReference>
<dbReference type="CDD" id="cd06261">
    <property type="entry name" value="TM_PBP2"/>
    <property type="match status" value="1"/>
</dbReference>
<comment type="caution">
    <text evidence="10">The sequence shown here is derived from an EMBL/GenBank/DDBJ whole genome shotgun (WGS) entry which is preliminary data.</text>
</comment>
<evidence type="ECO:0000256" key="2">
    <source>
        <dbReference type="ARBA" id="ARBA00007069"/>
    </source>
</evidence>
<dbReference type="AlphaFoldDB" id="A0A094QNY5"/>
<comment type="similarity">
    <text evidence="2">Belongs to the binding-protein-dependent transport system permease family. CysTW subfamily.</text>
</comment>
<feature type="transmembrane region" description="Helical" evidence="8">
    <location>
        <begin position="7"/>
        <end position="32"/>
    </location>
</feature>
<dbReference type="Pfam" id="PF00528">
    <property type="entry name" value="BPD_transp_1"/>
    <property type="match status" value="1"/>
</dbReference>
<protein>
    <recommendedName>
        <fullName evidence="9">ABC transmembrane type-1 domain-containing protein</fullName>
    </recommendedName>
</protein>
<dbReference type="EMBL" id="JNSL01000088">
    <property type="protein sequence ID" value="KGA16306.1"/>
    <property type="molecule type" value="Genomic_DNA"/>
</dbReference>
<feature type="domain" description="ABC transmembrane type-1" evidence="9">
    <location>
        <begin position="57"/>
        <end position="270"/>
    </location>
</feature>
<dbReference type="GO" id="GO:0055085">
    <property type="term" value="P:transmembrane transport"/>
    <property type="evidence" value="ECO:0007669"/>
    <property type="project" value="InterPro"/>
</dbReference>
<reference evidence="10" key="1">
    <citation type="submission" date="2014-06" db="EMBL/GenBank/DDBJ databases">
        <title>Key roles for freshwater Actinobacteria revealed by deep metagenomic sequencing.</title>
        <authorList>
            <person name="Ghai R."/>
            <person name="Mizuno C.M."/>
            <person name="Picazo A."/>
            <person name="Camacho A."/>
            <person name="Rodriguez-Valera F."/>
        </authorList>
    </citation>
    <scope>NUCLEOTIDE SEQUENCE</scope>
</reference>
<proteinExistence type="inferred from homology"/>
<feature type="transmembrane region" description="Helical" evidence="8">
    <location>
        <begin position="188"/>
        <end position="210"/>
    </location>
</feature>
<keyword evidence="5 8" id="KW-0812">Transmembrane</keyword>
<feature type="transmembrane region" description="Helical" evidence="8">
    <location>
        <begin position="93"/>
        <end position="121"/>
    </location>
</feature>
<evidence type="ECO:0000256" key="1">
    <source>
        <dbReference type="ARBA" id="ARBA00004651"/>
    </source>
</evidence>
<dbReference type="Gene3D" id="1.10.3720.10">
    <property type="entry name" value="MetI-like"/>
    <property type="match status" value="1"/>
</dbReference>
<sequence length="280" mass="30392">MIKRAEYLGLAPLLIYMAIFLGWPLIAVMRFSFQNSAGDFTLENFSTIAQGIYRSAFILSFQLSIASALISLIAGFIFAYALVTSRYRTVKKFVATASGVLANTGGVPLAFMFIAVLGTYGTLTTWLKGIGIEIYGGGWTIYSFSGLLIVYLYFQIPLMVLIALPVLENVRKEWSEAAQSLGASSWTYWRKVLIPILFPQMLGLFLLLFANSFAAYATAAALTSGSLALVPVQIASLIGSNVQVDGANIAMALGLGMVLLIGVSTVGYAALERRSSRWRR</sequence>
<gene>
    <name evidence="10" type="ORF">GM51_12890</name>
</gene>